<sequence length="154" mass="16893">MKPLLTLLNSISGLVLVRFTISKFAAWPVSVAAFVDMAKPIGIDPTFFRITTGFIIGYASISLFTNALILLLKKDGNEKSRLLYTFNSLYAAGAMIGALFSEFLLRTNPKWPLVYIAAGIVVIAVVNLFSRYSKFPQILRSKENPVALKAQSSA</sequence>
<feature type="transmembrane region" description="Helical" evidence="1">
    <location>
        <begin position="84"/>
        <end position="105"/>
    </location>
</feature>
<name>A0A1P8WRP6_9PLAN</name>
<organism evidence="2 3">
    <name type="scientific">Fuerstiella marisgermanici</name>
    <dbReference type="NCBI Taxonomy" id="1891926"/>
    <lineage>
        <taxon>Bacteria</taxon>
        <taxon>Pseudomonadati</taxon>
        <taxon>Planctomycetota</taxon>
        <taxon>Planctomycetia</taxon>
        <taxon>Planctomycetales</taxon>
        <taxon>Planctomycetaceae</taxon>
        <taxon>Fuerstiella</taxon>
    </lineage>
</organism>
<gene>
    <name evidence="2" type="ORF">Fuma_06406</name>
</gene>
<dbReference type="AlphaFoldDB" id="A0A1P8WRP6"/>
<evidence type="ECO:0000313" key="3">
    <source>
        <dbReference type="Proteomes" id="UP000187735"/>
    </source>
</evidence>
<evidence type="ECO:0000256" key="1">
    <source>
        <dbReference type="SAM" id="Phobius"/>
    </source>
</evidence>
<reference evidence="2 3" key="1">
    <citation type="journal article" date="2016" name="Front. Microbiol.">
        <title>Fuerstia marisgermanicae gen. nov., sp. nov., an Unusual Member of the Phylum Planctomycetes from the German Wadden Sea.</title>
        <authorList>
            <person name="Kohn T."/>
            <person name="Heuer A."/>
            <person name="Jogler M."/>
            <person name="Vollmers J."/>
            <person name="Boedeker C."/>
            <person name="Bunk B."/>
            <person name="Rast P."/>
            <person name="Borchert D."/>
            <person name="Glockner I."/>
            <person name="Freese H.M."/>
            <person name="Klenk H.P."/>
            <person name="Overmann J."/>
            <person name="Kaster A.K."/>
            <person name="Rohde M."/>
            <person name="Wiegand S."/>
            <person name="Jogler C."/>
        </authorList>
    </citation>
    <scope>NUCLEOTIDE SEQUENCE [LARGE SCALE GENOMIC DNA]</scope>
    <source>
        <strain evidence="2 3">NH11</strain>
    </source>
</reference>
<dbReference type="KEGG" id="fmr:Fuma_06406"/>
<keyword evidence="3" id="KW-1185">Reference proteome</keyword>
<proteinExistence type="predicted"/>
<feature type="transmembrane region" description="Helical" evidence="1">
    <location>
        <begin position="50"/>
        <end position="72"/>
    </location>
</feature>
<dbReference type="RefSeq" id="WP_077027710.1">
    <property type="nucleotide sequence ID" value="NZ_CP017641.1"/>
</dbReference>
<keyword evidence="1" id="KW-0812">Transmembrane</keyword>
<dbReference type="OrthoDB" id="272884at2"/>
<keyword evidence="1" id="KW-0472">Membrane</keyword>
<accession>A0A1P8WRP6</accession>
<dbReference type="Proteomes" id="UP000187735">
    <property type="component" value="Chromosome"/>
</dbReference>
<protein>
    <submittedName>
        <fullName evidence="2">Uncharacterized protein</fullName>
    </submittedName>
</protein>
<keyword evidence="1" id="KW-1133">Transmembrane helix</keyword>
<evidence type="ECO:0000313" key="2">
    <source>
        <dbReference type="EMBL" id="APZ96733.1"/>
    </source>
</evidence>
<dbReference type="STRING" id="1891926.Fuma_06406"/>
<feature type="transmembrane region" description="Helical" evidence="1">
    <location>
        <begin position="111"/>
        <end position="130"/>
    </location>
</feature>
<dbReference type="EMBL" id="CP017641">
    <property type="protein sequence ID" value="APZ96733.1"/>
    <property type="molecule type" value="Genomic_DNA"/>
</dbReference>